<dbReference type="InterPro" id="IPR005744">
    <property type="entry name" value="Hy-lIII"/>
</dbReference>
<dbReference type="Pfam" id="PF03006">
    <property type="entry name" value="HlyIII"/>
    <property type="match status" value="1"/>
</dbReference>
<evidence type="ECO:0000256" key="4">
    <source>
        <dbReference type="ARBA" id="ARBA00022692"/>
    </source>
</evidence>
<feature type="transmembrane region" description="Helical" evidence="7">
    <location>
        <begin position="185"/>
        <end position="205"/>
    </location>
</feature>
<reference evidence="8" key="1">
    <citation type="submission" date="2016-10" db="EMBL/GenBank/DDBJ databases">
        <title>Comparative Genomics of Relapsing Fever Spirochetes.</title>
        <authorList>
            <person name="Schwan T.G."/>
            <person name="Raffel S.J."/>
            <person name="Porcella S.F."/>
            <person name="Martens C.A."/>
            <person name="Bruno D.P."/>
            <person name="Ricklefs S.M."/>
            <person name="Barbian K.B."/>
        </authorList>
    </citation>
    <scope>NUCLEOTIDE SEQUENCE</scope>
    <source>
        <strain evidence="8">SLO</strain>
    </source>
</reference>
<keyword evidence="3" id="KW-1003">Cell membrane</keyword>
<feature type="transmembrane region" description="Helical" evidence="7">
    <location>
        <begin position="132"/>
        <end position="151"/>
    </location>
</feature>
<organism evidence="8 9">
    <name type="scientific">Borrelia parkeri SLO</name>
    <dbReference type="NCBI Taxonomy" id="1313294"/>
    <lineage>
        <taxon>Bacteria</taxon>
        <taxon>Pseudomonadati</taxon>
        <taxon>Spirochaetota</taxon>
        <taxon>Spirochaetia</taxon>
        <taxon>Spirochaetales</taxon>
        <taxon>Borreliaceae</taxon>
        <taxon>Borrelia</taxon>
    </lineage>
</organism>
<keyword evidence="5 7" id="KW-1133">Transmembrane helix</keyword>
<sequence length="244" mass="28162">MHVLKIKMNTEKSRFMFEKDKKYTSYKEPIPKNELFSSISHLFGIILSIIGTTILITLSTHSKKYLHAILFLIYGSSMTLLYTMSTLYHIFTKGSKIKQLFRKFDHISIFILIAGTYTPPCLILMPNVYGKIILITVWGFAILGIIFKSIYVNSPGWLNGCIFILMGWSIIFGIRLIYNILPIQGFLWLALGGILYTLGGIVYSTSKKLNPIANMRMHDFFHILILFASFAHFWFMFKYILPID</sequence>
<gene>
    <name evidence="8" type="ORF">BPA_0064900</name>
</gene>
<feature type="transmembrane region" description="Helical" evidence="7">
    <location>
        <begin position="220"/>
        <end position="241"/>
    </location>
</feature>
<evidence type="ECO:0000256" key="5">
    <source>
        <dbReference type="ARBA" id="ARBA00022989"/>
    </source>
</evidence>
<dbReference type="EMBL" id="CP005851">
    <property type="protein sequence ID" value="AHH09829.1"/>
    <property type="molecule type" value="Genomic_DNA"/>
</dbReference>
<keyword evidence="4 7" id="KW-0812">Transmembrane</keyword>
<evidence type="ECO:0000313" key="9">
    <source>
        <dbReference type="Proteomes" id="UP000019331"/>
    </source>
</evidence>
<feature type="transmembrane region" description="Helical" evidence="7">
    <location>
        <begin position="35"/>
        <end position="58"/>
    </location>
</feature>
<evidence type="ECO:0000256" key="3">
    <source>
        <dbReference type="ARBA" id="ARBA00022475"/>
    </source>
</evidence>
<dbReference type="PANTHER" id="PTHR20855:SF3">
    <property type="entry name" value="LD03007P"/>
    <property type="match status" value="1"/>
</dbReference>
<feature type="transmembrane region" description="Helical" evidence="7">
    <location>
        <begin position="65"/>
        <end position="87"/>
    </location>
</feature>
<keyword evidence="9" id="KW-1185">Reference proteome</keyword>
<evidence type="ECO:0000256" key="2">
    <source>
        <dbReference type="ARBA" id="ARBA00008488"/>
    </source>
</evidence>
<dbReference type="InterPro" id="IPR004254">
    <property type="entry name" value="AdipoR/HlyIII-related"/>
</dbReference>
<dbReference type="PANTHER" id="PTHR20855">
    <property type="entry name" value="ADIPOR/PROGESTIN RECEPTOR-RELATED"/>
    <property type="match status" value="1"/>
</dbReference>
<keyword evidence="6 7" id="KW-0472">Membrane</keyword>
<evidence type="ECO:0000256" key="6">
    <source>
        <dbReference type="ARBA" id="ARBA00023136"/>
    </source>
</evidence>
<evidence type="ECO:0000313" key="8">
    <source>
        <dbReference type="EMBL" id="AHH09829.1"/>
    </source>
</evidence>
<name>A0ABM5PL01_BORPR</name>
<comment type="subcellular location">
    <subcellularLocation>
        <location evidence="1">Cell membrane</location>
        <topology evidence="1">Multi-pass membrane protein</topology>
    </subcellularLocation>
</comment>
<feature type="transmembrane region" description="Helical" evidence="7">
    <location>
        <begin position="157"/>
        <end position="178"/>
    </location>
</feature>
<proteinExistence type="inferred from homology"/>
<evidence type="ECO:0000256" key="1">
    <source>
        <dbReference type="ARBA" id="ARBA00004651"/>
    </source>
</evidence>
<dbReference type="NCBIfam" id="TIGR01065">
    <property type="entry name" value="hlyIII"/>
    <property type="match status" value="1"/>
</dbReference>
<protein>
    <submittedName>
        <fullName evidence="8">Membrane protein (Hemolysin III-like protein)</fullName>
    </submittedName>
</protein>
<evidence type="ECO:0000256" key="7">
    <source>
        <dbReference type="SAM" id="Phobius"/>
    </source>
</evidence>
<dbReference type="Proteomes" id="UP000019331">
    <property type="component" value="Chromosome"/>
</dbReference>
<accession>A0ABM5PL01</accession>
<feature type="transmembrane region" description="Helical" evidence="7">
    <location>
        <begin position="107"/>
        <end position="125"/>
    </location>
</feature>
<comment type="similarity">
    <text evidence="2">Belongs to the UPF0073 (Hly-III) family.</text>
</comment>